<feature type="coiled-coil region" evidence="1">
    <location>
        <begin position="497"/>
        <end position="538"/>
    </location>
</feature>
<feature type="domain" description="C2 NT-type" evidence="3">
    <location>
        <begin position="1"/>
        <end position="139"/>
    </location>
</feature>
<dbReference type="AlphaFoldDB" id="A0A077ZQ23"/>
<accession>A0A077ZQ23</accession>
<name>A0A077ZQ23_STYLE</name>
<evidence type="ECO:0000313" key="5">
    <source>
        <dbReference type="Proteomes" id="UP000039865"/>
    </source>
</evidence>
<evidence type="ECO:0000313" key="4">
    <source>
        <dbReference type="EMBL" id="CDW72003.1"/>
    </source>
</evidence>
<proteinExistence type="predicted"/>
<dbReference type="InParanoid" id="A0A077ZQ23"/>
<organism evidence="4 5">
    <name type="scientific">Stylonychia lemnae</name>
    <name type="common">Ciliate</name>
    <dbReference type="NCBI Taxonomy" id="5949"/>
    <lineage>
        <taxon>Eukaryota</taxon>
        <taxon>Sar</taxon>
        <taxon>Alveolata</taxon>
        <taxon>Ciliophora</taxon>
        <taxon>Intramacronucleata</taxon>
        <taxon>Spirotrichea</taxon>
        <taxon>Stichotrichia</taxon>
        <taxon>Sporadotrichida</taxon>
        <taxon>Oxytrichidae</taxon>
        <taxon>Stylonychinae</taxon>
        <taxon>Stylonychia</taxon>
    </lineage>
</organism>
<feature type="compositionally biased region" description="Polar residues" evidence="2">
    <location>
        <begin position="181"/>
        <end position="213"/>
    </location>
</feature>
<evidence type="ECO:0000256" key="1">
    <source>
        <dbReference type="SAM" id="Coils"/>
    </source>
</evidence>
<feature type="region of interest" description="Disordered" evidence="2">
    <location>
        <begin position="168"/>
        <end position="213"/>
    </location>
</feature>
<evidence type="ECO:0000259" key="3">
    <source>
        <dbReference type="PROSITE" id="PS51840"/>
    </source>
</evidence>
<dbReference type="InterPro" id="IPR019448">
    <property type="entry name" value="NT-C2"/>
</dbReference>
<dbReference type="Proteomes" id="UP000039865">
    <property type="component" value="Unassembled WGS sequence"/>
</dbReference>
<gene>
    <name evidence="4" type="primary">Contig7573.g380</name>
    <name evidence="4" type="ORF">STYLEM_954</name>
</gene>
<dbReference type="OrthoDB" id="10612843at2759"/>
<feature type="coiled-coil region" evidence="1">
    <location>
        <begin position="274"/>
        <end position="321"/>
    </location>
</feature>
<reference evidence="4 5" key="1">
    <citation type="submission" date="2014-06" db="EMBL/GenBank/DDBJ databases">
        <authorList>
            <person name="Swart Estienne"/>
        </authorList>
    </citation>
    <scope>NUCLEOTIDE SEQUENCE [LARGE SCALE GENOMIC DNA]</scope>
    <source>
        <strain evidence="4 5">130c</strain>
    </source>
</reference>
<dbReference type="EMBL" id="CCKQ01000907">
    <property type="protein sequence ID" value="CDW72003.1"/>
    <property type="molecule type" value="Genomic_DNA"/>
</dbReference>
<sequence length="586" mass="67433">MMMEALSFKIEIKLGVLQAFIPQSGELMVTLKDEDTRINQNQSKINVDFNCKRTSINQTYTFISTFKPISHGSYEQRYLSLTFQLNTDGSMKPLGLNRLEMSQFLQNGMLGQPHNINLKVLKCPFDVDAQVSLQITFLEQVHLERNSDTSYVSETSSRVSQMSDLRGSIGGVNNNNGGGQRSSVYSSNTAHNPEGNNLHQENQNENSTKVLAQSRSEKNIAEIKFNKANVRVSKQNGSPDQNYQKSTSQPTQMIKVTQKQYQKMHPHEMPQLKIDSLIKSLNNEDQKKENLQEMRLMQDQIQQLQKQVSMFKSENDELRGIKQNQDLLIAHLKQQNLQLQSSKSNDLETQQLRAQLKDVTDKYQHLLSILRDQQSQSTNYTSQNHTFKHCKSQQVQQIKNNFIKSVNTTGEEDSDTIDNDPFQKEPFAIAKSQYSFTDHPNTFDSREEFKSMPFDFTIKDKYNYVKNKLSMVLIDKNQIEQQLINAKMQWATLDLQRDNLTIKLKQSNERYENLQVQMNGLQDELVRTKQELGEAMNSAYEYEKQNSNLLNQYENRNSTASAGGSTAKNEKKSKTSKIKSLFKMSK</sequence>
<feature type="compositionally biased region" description="Polar residues" evidence="2">
    <location>
        <begin position="555"/>
        <end position="567"/>
    </location>
</feature>
<protein>
    <recommendedName>
        <fullName evidence="3">C2 NT-type domain-containing protein</fullName>
    </recommendedName>
</protein>
<keyword evidence="1" id="KW-0175">Coiled coil</keyword>
<keyword evidence="5" id="KW-1185">Reference proteome</keyword>
<feature type="region of interest" description="Disordered" evidence="2">
    <location>
        <begin position="555"/>
        <end position="586"/>
    </location>
</feature>
<dbReference type="PROSITE" id="PS51840">
    <property type="entry name" value="C2_NT"/>
    <property type="match status" value="1"/>
</dbReference>
<evidence type="ECO:0000256" key="2">
    <source>
        <dbReference type="SAM" id="MobiDB-lite"/>
    </source>
</evidence>